<gene>
    <name evidence="3" type="ORF">ACFPWU_06195</name>
</gene>
<dbReference type="Pfam" id="PF09534">
    <property type="entry name" value="Trp_oprn_chp"/>
    <property type="match status" value="1"/>
</dbReference>
<keyword evidence="2" id="KW-0812">Transmembrane</keyword>
<dbReference type="RefSeq" id="WP_128221108.1">
    <property type="nucleotide sequence ID" value="NZ_CP034929.1"/>
</dbReference>
<dbReference type="InterPro" id="IPR019051">
    <property type="entry name" value="Trp_biosyn_TM_oprn/chp"/>
</dbReference>
<accession>A0ABW1QXC9</accession>
<sequence length="215" mass="22132">MPDQAPVDAPATTPTARRKDRTFGPSVLVGLVAAGMLAIAGNRDWVLFDVAEAQQGNVDIFTDAHPGLAQAPLAGALGLVALAGWGVLLVTRGWPRRVAAVLAALAPLGAVWVWLTSRSDIRDDVDAAIAAAGVTWPHEVVASTWATIALISAVVATLAAVVAVVRVGTWPAMGSRYDAPTAPVGAAARVAQAEDLSDADPTDLWKALDEGHDPT</sequence>
<keyword evidence="2" id="KW-0472">Membrane</keyword>
<feature type="transmembrane region" description="Helical" evidence="2">
    <location>
        <begin position="71"/>
        <end position="91"/>
    </location>
</feature>
<dbReference type="EMBL" id="JBHSQI010000003">
    <property type="protein sequence ID" value="MFC6153254.1"/>
    <property type="molecule type" value="Genomic_DNA"/>
</dbReference>
<proteinExistence type="predicted"/>
<protein>
    <submittedName>
        <fullName evidence="3">Trp biosynthesis-associated membrane protein</fullName>
    </submittedName>
</protein>
<feature type="transmembrane region" description="Helical" evidence="2">
    <location>
        <begin position="145"/>
        <end position="167"/>
    </location>
</feature>
<evidence type="ECO:0000256" key="2">
    <source>
        <dbReference type="SAM" id="Phobius"/>
    </source>
</evidence>
<feature type="transmembrane region" description="Helical" evidence="2">
    <location>
        <begin position="23"/>
        <end position="41"/>
    </location>
</feature>
<name>A0ABW1QXC9_9ACTN</name>
<dbReference type="Proteomes" id="UP001596098">
    <property type="component" value="Unassembled WGS sequence"/>
</dbReference>
<feature type="region of interest" description="Disordered" evidence="1">
    <location>
        <begin position="193"/>
        <end position="215"/>
    </location>
</feature>
<feature type="compositionally biased region" description="Basic and acidic residues" evidence="1">
    <location>
        <begin position="206"/>
        <end position="215"/>
    </location>
</feature>
<organism evidence="3 4">
    <name type="scientific">Nocardioides yefusunii</name>
    <dbReference type="NCBI Taxonomy" id="2500546"/>
    <lineage>
        <taxon>Bacteria</taxon>
        <taxon>Bacillati</taxon>
        <taxon>Actinomycetota</taxon>
        <taxon>Actinomycetes</taxon>
        <taxon>Propionibacteriales</taxon>
        <taxon>Nocardioidaceae</taxon>
        <taxon>Nocardioides</taxon>
    </lineage>
</organism>
<evidence type="ECO:0000313" key="4">
    <source>
        <dbReference type="Proteomes" id="UP001596098"/>
    </source>
</evidence>
<evidence type="ECO:0000256" key="1">
    <source>
        <dbReference type="SAM" id="MobiDB-lite"/>
    </source>
</evidence>
<reference evidence="4" key="1">
    <citation type="journal article" date="2019" name="Int. J. Syst. Evol. Microbiol.">
        <title>The Global Catalogue of Microorganisms (GCM) 10K type strain sequencing project: providing services to taxonomists for standard genome sequencing and annotation.</title>
        <authorList>
            <consortium name="The Broad Institute Genomics Platform"/>
            <consortium name="The Broad Institute Genome Sequencing Center for Infectious Disease"/>
            <person name="Wu L."/>
            <person name="Ma J."/>
        </authorList>
    </citation>
    <scope>NUCLEOTIDE SEQUENCE [LARGE SCALE GENOMIC DNA]</scope>
    <source>
        <strain evidence="4">DFY28</strain>
    </source>
</reference>
<feature type="transmembrane region" description="Helical" evidence="2">
    <location>
        <begin position="98"/>
        <end position="115"/>
    </location>
</feature>
<keyword evidence="2" id="KW-1133">Transmembrane helix</keyword>
<evidence type="ECO:0000313" key="3">
    <source>
        <dbReference type="EMBL" id="MFC6153254.1"/>
    </source>
</evidence>
<keyword evidence="4" id="KW-1185">Reference proteome</keyword>
<comment type="caution">
    <text evidence="3">The sequence shown here is derived from an EMBL/GenBank/DDBJ whole genome shotgun (WGS) entry which is preliminary data.</text>
</comment>